<protein>
    <submittedName>
        <fullName evidence="2">Uncharacterized protein</fullName>
    </submittedName>
</protein>
<organism evidence="2 3">
    <name type="scientific">Neomoorella thermoacetica</name>
    <name type="common">Clostridium thermoaceticum</name>
    <dbReference type="NCBI Taxonomy" id="1525"/>
    <lineage>
        <taxon>Bacteria</taxon>
        <taxon>Bacillati</taxon>
        <taxon>Bacillota</taxon>
        <taxon>Clostridia</taxon>
        <taxon>Neomoorellales</taxon>
        <taxon>Neomoorellaceae</taxon>
        <taxon>Neomoorella</taxon>
    </lineage>
</organism>
<name>A0ABY3N2I7_NEOTH</name>
<keyword evidence="1" id="KW-0812">Transmembrane</keyword>
<gene>
    <name evidence="2" type="ORF">MTAT_29600</name>
</gene>
<keyword evidence="3" id="KW-1185">Reference proteome</keyword>
<evidence type="ECO:0000256" key="1">
    <source>
        <dbReference type="SAM" id="Phobius"/>
    </source>
</evidence>
<keyword evidence="1" id="KW-0472">Membrane</keyword>
<sequence>MIALIFQFFVNPCADISFGKHNLYFFQKLVQFFGILPGFKLGRAGFFKVLPDGIPGHPNIPCYLPDADPLSVQCLDALPFVHADHLFFLPLSGEILSQGGSVLFDDPGSILFYDLHLLPGVLFFLIAGKKEELDSPIGWATAIIVGLLCTIAMVIFFLFGDRFFFKRDFLQDAIGFLVADPSRVGMDKYTDYVVGIFNFEVGVYITSFFAGIIWRVAKFFPKQLGGFWLSLENKFCPNDSLFVSRRLLENFLFAASVAQVPPILRLLLKTGELVEGKCLKYRWIEPRTIMLLAKKDQKSSLLIVPLASIQAVYVVNWYDFKKAERKKAEDEWKYLRYIDPRLPELLLETDGKMENDEAH</sequence>
<feature type="transmembrane region" description="Helical" evidence="1">
    <location>
        <begin position="192"/>
        <end position="214"/>
    </location>
</feature>
<feature type="transmembrane region" description="Helical" evidence="1">
    <location>
        <begin position="139"/>
        <end position="159"/>
    </location>
</feature>
<evidence type="ECO:0000313" key="3">
    <source>
        <dbReference type="Proteomes" id="UP000322283"/>
    </source>
</evidence>
<accession>A0ABY3N2I7</accession>
<comment type="caution">
    <text evidence="2">The sequence shown here is derived from an EMBL/GenBank/DDBJ whole genome shotgun (WGS) entry which is preliminary data.</text>
</comment>
<evidence type="ECO:0000313" key="2">
    <source>
        <dbReference type="EMBL" id="TYL07021.1"/>
    </source>
</evidence>
<reference evidence="2 3" key="1">
    <citation type="submission" date="2019-05" db="EMBL/GenBank/DDBJ databases">
        <title>Genome sequence of Moorella thermoacetica ATCC 33924.</title>
        <authorList>
            <person name="Poehlein A."/>
            <person name="Bengelsdorf F.R."/>
            <person name="Duerre P."/>
            <person name="Daniel R."/>
        </authorList>
    </citation>
    <scope>NUCLEOTIDE SEQUENCE [LARGE SCALE GENOMIC DNA]</scope>
    <source>
        <strain evidence="2 3">ATCC 33924</strain>
    </source>
</reference>
<dbReference type="EMBL" id="VCDX01000022">
    <property type="protein sequence ID" value="TYL07021.1"/>
    <property type="molecule type" value="Genomic_DNA"/>
</dbReference>
<keyword evidence="1" id="KW-1133">Transmembrane helix</keyword>
<proteinExistence type="predicted"/>
<dbReference type="Proteomes" id="UP000322283">
    <property type="component" value="Unassembled WGS sequence"/>
</dbReference>